<name>A0ACB6R2Y0_9PLEO</name>
<keyword evidence="2" id="KW-1185">Reference proteome</keyword>
<evidence type="ECO:0000313" key="2">
    <source>
        <dbReference type="Proteomes" id="UP000799755"/>
    </source>
</evidence>
<sequence>MRQGQLGLRAQFPCFYVYFPGIAPRCLGVAQGLPLRLSLHIIAITTKDKASRVLAQGVPPGVPKLYRSLADHVDVSHSTLDHRARGRHLIEEKA</sequence>
<dbReference type="EMBL" id="MU003499">
    <property type="protein sequence ID" value="KAF2473674.1"/>
    <property type="molecule type" value="Genomic_DNA"/>
</dbReference>
<accession>A0ACB6R2Y0</accession>
<organism evidence="1 2">
    <name type="scientific">Lindgomyces ingoldianus</name>
    <dbReference type="NCBI Taxonomy" id="673940"/>
    <lineage>
        <taxon>Eukaryota</taxon>
        <taxon>Fungi</taxon>
        <taxon>Dikarya</taxon>
        <taxon>Ascomycota</taxon>
        <taxon>Pezizomycotina</taxon>
        <taxon>Dothideomycetes</taxon>
        <taxon>Pleosporomycetidae</taxon>
        <taxon>Pleosporales</taxon>
        <taxon>Lindgomycetaceae</taxon>
        <taxon>Lindgomyces</taxon>
    </lineage>
</organism>
<proteinExistence type="predicted"/>
<protein>
    <submittedName>
        <fullName evidence="1">Uncharacterized protein</fullName>
    </submittedName>
</protein>
<reference evidence="1" key="1">
    <citation type="journal article" date="2020" name="Stud. Mycol.">
        <title>101 Dothideomycetes genomes: a test case for predicting lifestyles and emergence of pathogens.</title>
        <authorList>
            <person name="Haridas S."/>
            <person name="Albert R."/>
            <person name="Binder M."/>
            <person name="Bloem J."/>
            <person name="Labutti K."/>
            <person name="Salamov A."/>
            <person name="Andreopoulos B."/>
            <person name="Baker S."/>
            <person name="Barry K."/>
            <person name="Bills G."/>
            <person name="Bluhm B."/>
            <person name="Cannon C."/>
            <person name="Castanera R."/>
            <person name="Culley D."/>
            <person name="Daum C."/>
            <person name="Ezra D."/>
            <person name="Gonzalez J."/>
            <person name="Henrissat B."/>
            <person name="Kuo A."/>
            <person name="Liang C."/>
            <person name="Lipzen A."/>
            <person name="Lutzoni F."/>
            <person name="Magnuson J."/>
            <person name="Mondo S."/>
            <person name="Nolan M."/>
            <person name="Ohm R."/>
            <person name="Pangilinan J."/>
            <person name="Park H.-J."/>
            <person name="Ramirez L."/>
            <person name="Alfaro M."/>
            <person name="Sun H."/>
            <person name="Tritt A."/>
            <person name="Yoshinaga Y."/>
            <person name="Zwiers L.-H."/>
            <person name="Turgeon B."/>
            <person name="Goodwin S."/>
            <person name="Spatafora J."/>
            <person name="Crous P."/>
            <person name="Grigoriev I."/>
        </authorList>
    </citation>
    <scope>NUCLEOTIDE SEQUENCE</scope>
    <source>
        <strain evidence="1">ATCC 200398</strain>
    </source>
</reference>
<dbReference type="Proteomes" id="UP000799755">
    <property type="component" value="Unassembled WGS sequence"/>
</dbReference>
<comment type="caution">
    <text evidence="1">The sequence shown here is derived from an EMBL/GenBank/DDBJ whole genome shotgun (WGS) entry which is preliminary data.</text>
</comment>
<gene>
    <name evidence="1" type="ORF">BDR25DRAFT_216834</name>
</gene>
<evidence type="ECO:0000313" key="1">
    <source>
        <dbReference type="EMBL" id="KAF2473674.1"/>
    </source>
</evidence>